<dbReference type="EMBL" id="CP106738">
    <property type="protein sequence ID" value="UXX83794.1"/>
    <property type="molecule type" value="Genomic_DNA"/>
</dbReference>
<organism evidence="1 2">
    <name type="scientific">Roseovarius pelagicus</name>
    <dbReference type="NCBI Taxonomy" id="2980108"/>
    <lineage>
        <taxon>Bacteria</taxon>
        <taxon>Pseudomonadati</taxon>
        <taxon>Pseudomonadota</taxon>
        <taxon>Alphaproteobacteria</taxon>
        <taxon>Rhodobacterales</taxon>
        <taxon>Roseobacteraceae</taxon>
        <taxon>Roseovarius</taxon>
    </lineage>
</organism>
<sequence length="333" mass="37098">MNKDAQKRTWRLTKSGVVKYRLPRQEVSLDGLNSLSKDVRNGIRATLPVLRSEKGNSKENRTLWYDFRTAVWRSSSGLVSEADLSNSTSLLEKRLDEAATDLNRIQLLPQLVHQRVVDLTPVYDSGFTFDRPHRTPKAPKRTWRRVDAEWIRGTLEASAIQPKAKDMFDMACDLLAGMDRPRELLWELDGPSGGKTHVSLYSTNHLLHAVPYVVRTKLTLGVDQSRSVDAPTNQRLILLSELLAFTQAVRLFAAGIAGDMVLTAYEVDKLDQRSAPTSIVQFQINSGGWLSELGKLTTIPVESVLGLSNHCVSVALPGDENWINGQAPTRALS</sequence>
<gene>
    <name evidence="1" type="ORF">N7U68_03800</name>
</gene>
<protein>
    <submittedName>
        <fullName evidence="1">Uncharacterized protein</fullName>
    </submittedName>
</protein>
<keyword evidence="2" id="KW-1185">Reference proteome</keyword>
<proteinExistence type="predicted"/>
<dbReference type="Proteomes" id="UP001064087">
    <property type="component" value="Chromosome"/>
</dbReference>
<reference evidence="1" key="1">
    <citation type="submission" date="2022-10" db="EMBL/GenBank/DDBJ databases">
        <title>Roseovarius pelagicus sp. nov., isolated from Arctic seawater.</title>
        <authorList>
            <person name="Hong Y.W."/>
            <person name="Hwang C.Y."/>
        </authorList>
    </citation>
    <scope>NUCLEOTIDE SEQUENCE</scope>
    <source>
        <strain evidence="1">HL-MP18</strain>
    </source>
</reference>
<evidence type="ECO:0000313" key="2">
    <source>
        <dbReference type="Proteomes" id="UP001064087"/>
    </source>
</evidence>
<name>A0ABY6DCN4_9RHOB</name>
<accession>A0ABY6DCN4</accession>
<dbReference type="RefSeq" id="WP_263048273.1">
    <property type="nucleotide sequence ID" value="NZ_CP106738.1"/>
</dbReference>
<evidence type="ECO:0000313" key="1">
    <source>
        <dbReference type="EMBL" id="UXX83794.1"/>
    </source>
</evidence>